<evidence type="ECO:0000256" key="8">
    <source>
        <dbReference type="ARBA" id="ARBA00023329"/>
    </source>
</evidence>
<dbReference type="PROSITE" id="PS50002">
    <property type="entry name" value="SH3"/>
    <property type="match status" value="1"/>
</dbReference>
<evidence type="ECO:0000313" key="15">
    <source>
        <dbReference type="Proteomes" id="UP000836841"/>
    </source>
</evidence>
<dbReference type="AlphaFoldDB" id="A0AAU9R6A5"/>
<keyword evidence="3 9" id="KW-0728">SH3 domain</keyword>
<feature type="repeat" description="PPR" evidence="10">
    <location>
        <begin position="468"/>
        <end position="502"/>
    </location>
</feature>
<dbReference type="InterPro" id="IPR001452">
    <property type="entry name" value="SH3_domain"/>
</dbReference>
<dbReference type="NCBIfam" id="TIGR00756">
    <property type="entry name" value="PPR"/>
    <property type="match status" value="2"/>
</dbReference>
<feature type="compositionally biased region" description="Basic and acidic residues" evidence="12">
    <location>
        <begin position="291"/>
        <end position="353"/>
    </location>
</feature>
<evidence type="ECO:0000256" key="11">
    <source>
        <dbReference type="SAM" id="Coils"/>
    </source>
</evidence>
<keyword evidence="6 11" id="KW-0175">Coiled coil</keyword>
<dbReference type="InterPro" id="IPR046960">
    <property type="entry name" value="PPR_At4g14850-like_plant"/>
</dbReference>
<dbReference type="InterPro" id="IPR011990">
    <property type="entry name" value="TPR-like_helical_dom_sf"/>
</dbReference>
<keyword evidence="7" id="KW-0472">Membrane</keyword>
<keyword evidence="5" id="KW-0677">Repeat</keyword>
<dbReference type="InterPro" id="IPR027267">
    <property type="entry name" value="AH/BAR_dom_sf"/>
</dbReference>
<feature type="coiled-coil region" evidence="11">
    <location>
        <begin position="147"/>
        <end position="211"/>
    </location>
</feature>
<dbReference type="PROSITE" id="PS51375">
    <property type="entry name" value="PPR"/>
    <property type="match status" value="2"/>
</dbReference>
<dbReference type="InterPro" id="IPR046848">
    <property type="entry name" value="E_motif"/>
</dbReference>
<evidence type="ECO:0000256" key="1">
    <source>
        <dbReference type="ARBA" id="ARBA00004132"/>
    </source>
</evidence>
<organism evidence="14 15">
    <name type="scientific">Thlaspi arvense</name>
    <name type="common">Field penny-cress</name>
    <dbReference type="NCBI Taxonomy" id="13288"/>
    <lineage>
        <taxon>Eukaryota</taxon>
        <taxon>Viridiplantae</taxon>
        <taxon>Streptophyta</taxon>
        <taxon>Embryophyta</taxon>
        <taxon>Tracheophyta</taxon>
        <taxon>Spermatophyta</taxon>
        <taxon>Magnoliopsida</taxon>
        <taxon>eudicotyledons</taxon>
        <taxon>Gunneridae</taxon>
        <taxon>Pentapetalae</taxon>
        <taxon>rosids</taxon>
        <taxon>malvids</taxon>
        <taxon>Brassicales</taxon>
        <taxon>Brassicaceae</taxon>
        <taxon>Thlaspideae</taxon>
        <taxon>Thlaspi</taxon>
    </lineage>
</organism>
<dbReference type="Pfam" id="PF01535">
    <property type="entry name" value="PPR"/>
    <property type="match status" value="3"/>
</dbReference>
<dbReference type="GO" id="GO:0005886">
    <property type="term" value="C:plasma membrane"/>
    <property type="evidence" value="ECO:0007669"/>
    <property type="project" value="UniProtKB-SubCell"/>
</dbReference>
<gene>
    <name evidence="14" type="ORF">TAV2_LOCUS1204</name>
</gene>
<dbReference type="GO" id="GO:0030136">
    <property type="term" value="C:clathrin-coated vesicle"/>
    <property type="evidence" value="ECO:0007669"/>
    <property type="project" value="UniProtKB-SubCell"/>
</dbReference>
<evidence type="ECO:0000256" key="6">
    <source>
        <dbReference type="ARBA" id="ARBA00023054"/>
    </source>
</evidence>
<feature type="repeat" description="PPR" evidence="10">
    <location>
        <begin position="545"/>
        <end position="579"/>
    </location>
</feature>
<reference evidence="14 15" key="1">
    <citation type="submission" date="2022-03" db="EMBL/GenBank/DDBJ databases">
        <authorList>
            <person name="Nunn A."/>
            <person name="Chopra R."/>
            <person name="Nunn A."/>
            <person name="Contreras Garrido A."/>
        </authorList>
    </citation>
    <scope>NUCLEOTIDE SEQUENCE [LARGE SCALE GENOMIC DNA]</scope>
</reference>
<dbReference type="EMBL" id="OU466857">
    <property type="protein sequence ID" value="CAH2034729.1"/>
    <property type="molecule type" value="Genomic_DNA"/>
</dbReference>
<protein>
    <recommendedName>
        <fullName evidence="13">SH3 domain-containing protein</fullName>
    </recommendedName>
</protein>
<evidence type="ECO:0000256" key="12">
    <source>
        <dbReference type="SAM" id="MobiDB-lite"/>
    </source>
</evidence>
<proteinExistence type="predicted"/>
<dbReference type="Gene3D" id="1.25.40.10">
    <property type="entry name" value="Tetratricopeptide repeat domain"/>
    <property type="match status" value="1"/>
</dbReference>
<dbReference type="SMART" id="SM00326">
    <property type="entry name" value="SH3"/>
    <property type="match status" value="1"/>
</dbReference>
<dbReference type="CDD" id="cd07607">
    <property type="entry name" value="BAR_SH3P_plant"/>
    <property type="match status" value="1"/>
</dbReference>
<keyword evidence="8" id="KW-0968">Cytoplasmic vesicle</keyword>
<sequence length="677" mass="75921">MTMEAIRKQAAKLREQVARQQQAVLKHLGHVNADAVVVDEEELHCHQKLQDLYSSTKAAKRLQRNIVRGLEGFIATGTKVVEIGLKFAEDFKKYGDENPDANTPLSRIAHHFGTSYKSVEDGRETLLGVLSEQVCEPIRTMIYSAPLEDARHLVNHYDRLRQEVEAQATDVLRRRSKLKESDVSEETYMKLKNSESRLAELKSSMKTLGKEATKAMLEVDNQQQNVTYQRLRALVEAERTYHRNALDILDKLHSEMIAEEEVIESSPKSLPLHIEAAVSHPQEETNLNPEAEIKSNHREETTSTPKEVTKPNPKDELKSSPEVETRSSPQKEVKSSSPQEEIKNSNGSDDHHNHQLLSQNDSYFLAKVVHPFDAQAQGELSLAVDDYVIVRQVAGTGWSEGEYKGKAGWFPSAYVEKQEKAPASKIKSFAAESAFIIAKSDTLKIFKPGLNGKPFNAVSCTKIITPSSLIMYNKMLKSFAETKSFSKVLALFGELRGEGLILKSVKGFTEFETSVKIGNALVDMFCKCGCLNKAKVVFNSMRSKNVKCWTSIVTGYVSNGRIDEARELFERSPVKDLAERIAKKLEKVEVSDSSAHTLLASVYASANRWEDVTSVRRKMKDLGIRKFPGCSSVEVDGVPHEFIVGETSSHPKMDEINSVLHQTTNWMLSLEHEEIES</sequence>
<dbReference type="FunFam" id="1.20.1270.60:FF:000077">
    <property type="entry name" value="SH3 domain-containing protein 1"/>
    <property type="match status" value="1"/>
</dbReference>
<dbReference type="Proteomes" id="UP000836841">
    <property type="component" value="Chromosome 1"/>
</dbReference>
<evidence type="ECO:0000256" key="3">
    <source>
        <dbReference type="ARBA" id="ARBA00022443"/>
    </source>
</evidence>
<name>A0AAU9R6A5_THLAR</name>
<feature type="region of interest" description="Disordered" evidence="12">
    <location>
        <begin position="279"/>
        <end position="355"/>
    </location>
</feature>
<keyword evidence="15" id="KW-1185">Reference proteome</keyword>
<dbReference type="SUPFAM" id="SSF103657">
    <property type="entry name" value="BAR/IMD domain-like"/>
    <property type="match status" value="1"/>
</dbReference>
<dbReference type="GO" id="GO:0009451">
    <property type="term" value="P:RNA modification"/>
    <property type="evidence" value="ECO:0007669"/>
    <property type="project" value="InterPro"/>
</dbReference>
<dbReference type="PANTHER" id="PTHR47926:SF347">
    <property type="entry name" value="PENTATRICOPEPTIDE REPEAT-CONTAINING PROTEIN"/>
    <property type="match status" value="1"/>
</dbReference>
<dbReference type="InterPro" id="IPR036028">
    <property type="entry name" value="SH3-like_dom_sf"/>
</dbReference>
<evidence type="ECO:0000256" key="5">
    <source>
        <dbReference type="ARBA" id="ARBA00022737"/>
    </source>
</evidence>
<dbReference type="Gene3D" id="1.20.1270.60">
    <property type="entry name" value="Arfaptin homology (AH) domain/BAR domain"/>
    <property type="match status" value="1"/>
</dbReference>
<dbReference type="Pfam" id="PF20431">
    <property type="entry name" value="E_motif"/>
    <property type="match status" value="1"/>
</dbReference>
<dbReference type="SUPFAM" id="SSF50044">
    <property type="entry name" value="SH3-domain"/>
    <property type="match status" value="1"/>
</dbReference>
<dbReference type="Gene3D" id="2.30.30.40">
    <property type="entry name" value="SH3 Domains"/>
    <property type="match status" value="1"/>
</dbReference>
<feature type="domain" description="SH3" evidence="13">
    <location>
        <begin position="361"/>
        <end position="420"/>
    </location>
</feature>
<keyword evidence="4" id="KW-1003">Cell membrane</keyword>
<dbReference type="PANTHER" id="PTHR47926">
    <property type="entry name" value="PENTATRICOPEPTIDE REPEAT-CONTAINING PROTEIN"/>
    <property type="match status" value="1"/>
</dbReference>
<evidence type="ECO:0000256" key="10">
    <source>
        <dbReference type="PROSITE-ProRule" id="PRU00708"/>
    </source>
</evidence>
<dbReference type="GO" id="GO:0003723">
    <property type="term" value="F:RNA binding"/>
    <property type="evidence" value="ECO:0007669"/>
    <property type="project" value="InterPro"/>
</dbReference>
<evidence type="ECO:0000256" key="4">
    <source>
        <dbReference type="ARBA" id="ARBA00022475"/>
    </source>
</evidence>
<accession>A0AAU9R6A5</accession>
<comment type="subcellular location">
    <subcellularLocation>
        <location evidence="2">Cell membrane</location>
    </subcellularLocation>
    <subcellularLocation>
        <location evidence="1">Cytoplasmic vesicle</location>
        <location evidence="1">Clathrin-coated vesicle</location>
    </subcellularLocation>
</comment>
<evidence type="ECO:0000313" key="14">
    <source>
        <dbReference type="EMBL" id="CAH2034729.1"/>
    </source>
</evidence>
<evidence type="ECO:0000256" key="7">
    <source>
        <dbReference type="ARBA" id="ARBA00023136"/>
    </source>
</evidence>
<evidence type="ECO:0000256" key="9">
    <source>
        <dbReference type="PROSITE-ProRule" id="PRU00192"/>
    </source>
</evidence>
<evidence type="ECO:0000256" key="2">
    <source>
        <dbReference type="ARBA" id="ARBA00004236"/>
    </source>
</evidence>
<dbReference type="Pfam" id="PF14604">
    <property type="entry name" value="SH3_9"/>
    <property type="match status" value="1"/>
</dbReference>
<dbReference type="InterPro" id="IPR002885">
    <property type="entry name" value="PPR_rpt"/>
</dbReference>
<evidence type="ECO:0000259" key="13">
    <source>
        <dbReference type="PROSITE" id="PS50002"/>
    </source>
</evidence>